<accession>A0ABQ4UMZ7</accession>
<dbReference type="EMBL" id="BPRC01000060">
    <property type="protein sequence ID" value="GJE68373.1"/>
    <property type="molecule type" value="Genomic_DNA"/>
</dbReference>
<dbReference type="RefSeq" id="WP_238229141.1">
    <property type="nucleotide sequence ID" value="NZ_BAAADH010000011.1"/>
</dbReference>
<dbReference type="Proteomes" id="UP001055039">
    <property type="component" value="Unassembled WGS sequence"/>
</dbReference>
<reference evidence="1" key="1">
    <citation type="journal article" date="2021" name="Front. Microbiol.">
        <title>Comprehensive Comparative Genomics and Phenotyping of Methylobacterium Species.</title>
        <authorList>
            <person name="Alessa O."/>
            <person name="Ogura Y."/>
            <person name="Fujitani Y."/>
            <person name="Takami H."/>
            <person name="Hayashi T."/>
            <person name="Sahin N."/>
            <person name="Tani A."/>
        </authorList>
    </citation>
    <scope>NUCLEOTIDE SEQUENCE</scope>
    <source>
        <strain evidence="1">NBRC 15686</strain>
    </source>
</reference>
<sequence length="333" mass="36233">MPKTSGSLQVAGTDAAVAREGRFVPSPPAPSQFQRFLPEIAHRTSGEILIHPDFHRMRRRYIAATMACYEIATFPGGWQSAAYRVAIISAIICLHAAWDPADRATWPTLARLKEAGASFGLSSPRQIDDLIARLVETGHVVLERPAADGRLRLLVPTEKLLAWDRVLLSAYYGVLQELYPDPGYGPAVTRDPAFHLTQRRVSVGTFDVIGRFIAQNGDIVPFLQMYQGFQVLVRVILLREEDAQAAIRESDFSDIVARFGVSRSHVRNILTAAEAGGLLTSAGRGLKDLAPTARGLAAVDRFIADTLASHDMTYRMALASLAAEPARSAGTAS</sequence>
<keyword evidence="2" id="KW-1185">Reference proteome</keyword>
<comment type="caution">
    <text evidence="1">The sequence shown here is derived from an EMBL/GenBank/DDBJ whole genome shotgun (WGS) entry which is preliminary data.</text>
</comment>
<protein>
    <recommendedName>
        <fullName evidence="3">MarR family transcriptional regulator</fullName>
    </recommendedName>
</protein>
<gene>
    <name evidence="1" type="ORF">LNAOJCKE_5611</name>
</gene>
<evidence type="ECO:0000313" key="1">
    <source>
        <dbReference type="EMBL" id="GJE68373.1"/>
    </source>
</evidence>
<evidence type="ECO:0000313" key="2">
    <source>
        <dbReference type="Proteomes" id="UP001055039"/>
    </source>
</evidence>
<proteinExistence type="predicted"/>
<name>A0ABQ4UMZ7_9HYPH</name>
<reference evidence="1" key="2">
    <citation type="submission" date="2021-08" db="EMBL/GenBank/DDBJ databases">
        <authorList>
            <person name="Tani A."/>
            <person name="Ola A."/>
            <person name="Ogura Y."/>
            <person name="Katsura K."/>
            <person name="Hayashi T."/>
        </authorList>
    </citation>
    <scope>NUCLEOTIDE SEQUENCE</scope>
    <source>
        <strain evidence="1">NBRC 15686</strain>
    </source>
</reference>
<organism evidence="1 2">
    <name type="scientific">Methylorubrum aminovorans</name>
    <dbReference type="NCBI Taxonomy" id="269069"/>
    <lineage>
        <taxon>Bacteria</taxon>
        <taxon>Pseudomonadati</taxon>
        <taxon>Pseudomonadota</taxon>
        <taxon>Alphaproteobacteria</taxon>
        <taxon>Hyphomicrobiales</taxon>
        <taxon>Methylobacteriaceae</taxon>
        <taxon>Methylorubrum</taxon>
    </lineage>
</organism>
<evidence type="ECO:0008006" key="3">
    <source>
        <dbReference type="Google" id="ProtNLM"/>
    </source>
</evidence>